<dbReference type="AlphaFoldDB" id="Q47MM6"/>
<dbReference type="KEGG" id="tfu:Tfu_2261"/>
<reference evidence="2" key="1">
    <citation type="submission" date="2005-07" db="EMBL/GenBank/DDBJ databases">
        <title>Complete sequence of Thermobifida fusca YX.</title>
        <authorList>
            <consortium name="US DOE Joint Genome Institute"/>
            <person name="Copeland A."/>
            <person name="Lucas S."/>
            <person name="Lapidus A."/>
            <person name="Barry K."/>
            <person name="Detter J.C."/>
            <person name="Glavina T."/>
            <person name="Hammon N."/>
            <person name="Israni S."/>
            <person name="Pitluck S."/>
            <person name="Di Bartolo G."/>
            <person name="Chain P."/>
            <person name="Schmutz J."/>
            <person name="Larimer F."/>
            <person name="Land M."/>
            <person name="Lykidis A."/>
            <person name="Richardson P."/>
        </authorList>
    </citation>
    <scope>NUCLEOTIDE SEQUENCE</scope>
    <source>
        <strain evidence="2">YX</strain>
    </source>
</reference>
<gene>
    <name evidence="2" type="ordered locus">Tfu_2261</name>
</gene>
<dbReference type="eggNOG" id="COG0124">
    <property type="taxonomic scope" value="Bacteria"/>
</dbReference>
<dbReference type="OrthoDB" id="9778153at2"/>
<sequence length="339" mass="36835">MSPTERGPQTPAAAADTKSGAREDHPHRAPAVPRGNSKALAILLHGLIDDGGLFPPAPLPMRQAVERYRADRTVGHPMHTGRLLCPRKALPELYAHLGADEQIAVGLVEEQVEEIAHAAPVDPRVHITHYEIRASWSEVGKTVRYLRAMTFPTAGRRRLWGRRARTGGEAAHVRPIFIEFDRSREGLDSIAGLAGVPHAGARLRCSGATEDDFPRPEEVAEFLVRCFDHDVPFRLSAGPHHAVRHTDPLSGFVHLGYLNLLAGAAVAAHGGGPNKVLRALVITDLQRLLERIYAIGEETALRIRELFRGYGARSTRDPVVEAEQLGLVTPPAAGAGWTA</sequence>
<name>Q47MM6_THEFY</name>
<proteinExistence type="predicted"/>
<protein>
    <submittedName>
        <fullName evidence="2">Uncharacterized protein</fullName>
    </submittedName>
</protein>
<dbReference type="HOGENOM" id="CLU_058236_0_0_11"/>
<evidence type="ECO:0000313" key="2">
    <source>
        <dbReference type="EMBL" id="AAZ56294.1"/>
    </source>
</evidence>
<dbReference type="PROSITE" id="PS50096">
    <property type="entry name" value="IQ"/>
    <property type="match status" value="1"/>
</dbReference>
<evidence type="ECO:0000256" key="1">
    <source>
        <dbReference type="SAM" id="MobiDB-lite"/>
    </source>
</evidence>
<feature type="region of interest" description="Disordered" evidence="1">
    <location>
        <begin position="1"/>
        <end position="34"/>
    </location>
</feature>
<dbReference type="EMBL" id="CP000088">
    <property type="protein sequence ID" value="AAZ56294.1"/>
    <property type="molecule type" value="Genomic_DNA"/>
</dbReference>
<dbReference type="STRING" id="269800.Tfu_2261"/>
<dbReference type="RefSeq" id="WP_011292684.1">
    <property type="nucleotide sequence ID" value="NC_007333.1"/>
</dbReference>
<accession>Q47MM6</accession>
<organism evidence="2">
    <name type="scientific">Thermobifida fusca (strain YX)</name>
    <dbReference type="NCBI Taxonomy" id="269800"/>
    <lineage>
        <taxon>Bacteria</taxon>
        <taxon>Bacillati</taxon>
        <taxon>Actinomycetota</taxon>
        <taxon>Actinomycetes</taxon>
        <taxon>Streptosporangiales</taxon>
        <taxon>Nocardiopsidaceae</taxon>
        <taxon>Thermobifida</taxon>
    </lineage>
</organism>